<dbReference type="EMBL" id="AP012320">
    <property type="protein sequence ID" value="BAL94097.1"/>
    <property type="molecule type" value="Genomic_DNA"/>
</dbReference>
<gene>
    <name evidence="1" type="ordered locus">RGE_07540</name>
</gene>
<protein>
    <recommendedName>
        <fullName evidence="3">Lipoprotein</fullName>
    </recommendedName>
</protein>
<dbReference type="HOGENOM" id="CLU_808634_0_0_4"/>
<keyword evidence="2" id="KW-1185">Reference proteome</keyword>
<sequence length="343" mass="34228">MTTKTVGRDARAAGFAWRFAGAALVTGSLAACGGGGGGGSPYGDDVKAPPTAAATFTATSGSAIGGVQSAVAASDRAIDSQASLVGLDVLLGDAGASGKVSAKSAGTVHAQASDTASCYELFQVTPCAGQVVVSTNADANSNVIAAGKYIAFDFQQIAFGSGNAAVAIDGGLRVDFETAVNFDVGLRPGDSLRIAFDGLRGNSGGVAFGPVDFSARLQYSTAGFQLTADGVRYTALDIGSSGGASVISSGAARLEHPAQPGTYVDVDFANWQRLNGRPVSGSSATVSAGVWTVQVTVTATTTTTVTYRAVVSESGATRGTYLIRATYQSTTGGTPSYAELPPT</sequence>
<proteinExistence type="predicted"/>
<dbReference type="AlphaFoldDB" id="I0HM60"/>
<reference evidence="1 2" key="1">
    <citation type="journal article" date="2012" name="J. Bacteriol.">
        <title>Complete genome sequence of phototrophic betaproteobacterium Rubrivivax gelatinosus IL144.</title>
        <authorList>
            <person name="Nagashima S."/>
            <person name="Kamimura A."/>
            <person name="Shimizu T."/>
            <person name="Nakamura-isaki S."/>
            <person name="Aono E."/>
            <person name="Sakamoto K."/>
            <person name="Ichikawa N."/>
            <person name="Nakazawa H."/>
            <person name="Sekine M."/>
            <person name="Yamazaki S."/>
            <person name="Fujita N."/>
            <person name="Shimada K."/>
            <person name="Hanada S."/>
            <person name="Nagashima K.V.P."/>
        </authorList>
    </citation>
    <scope>NUCLEOTIDE SEQUENCE [LARGE SCALE GENOMIC DNA]</scope>
    <source>
        <strain evidence="2">NBRC 100245 / IL144</strain>
    </source>
</reference>
<name>I0HM60_RUBGI</name>
<accession>I0HM60</accession>
<dbReference type="eggNOG" id="ENOG50340XI">
    <property type="taxonomic scope" value="Bacteria"/>
</dbReference>
<dbReference type="Proteomes" id="UP000007883">
    <property type="component" value="Chromosome"/>
</dbReference>
<organism evidence="1 2">
    <name type="scientific">Rubrivivax gelatinosus (strain NBRC 100245 / IL144)</name>
    <dbReference type="NCBI Taxonomy" id="983917"/>
    <lineage>
        <taxon>Bacteria</taxon>
        <taxon>Pseudomonadati</taxon>
        <taxon>Pseudomonadota</taxon>
        <taxon>Betaproteobacteria</taxon>
        <taxon>Burkholderiales</taxon>
        <taxon>Sphaerotilaceae</taxon>
        <taxon>Rubrivivax</taxon>
    </lineage>
</organism>
<dbReference type="RefSeq" id="WP_014426973.1">
    <property type="nucleotide sequence ID" value="NC_017075.1"/>
</dbReference>
<dbReference type="PROSITE" id="PS51257">
    <property type="entry name" value="PROKAR_LIPOPROTEIN"/>
    <property type="match status" value="1"/>
</dbReference>
<evidence type="ECO:0000313" key="1">
    <source>
        <dbReference type="EMBL" id="BAL94097.1"/>
    </source>
</evidence>
<dbReference type="PATRIC" id="fig|983917.3.peg.733"/>
<evidence type="ECO:0008006" key="3">
    <source>
        <dbReference type="Google" id="ProtNLM"/>
    </source>
</evidence>
<dbReference type="KEGG" id="rge:RGE_07540"/>
<evidence type="ECO:0000313" key="2">
    <source>
        <dbReference type="Proteomes" id="UP000007883"/>
    </source>
</evidence>